<dbReference type="SUPFAM" id="SSF52172">
    <property type="entry name" value="CheY-like"/>
    <property type="match status" value="2"/>
</dbReference>
<dbReference type="PROSITE" id="PS50113">
    <property type="entry name" value="PAC"/>
    <property type="match status" value="1"/>
</dbReference>
<dbReference type="InterPro" id="IPR036097">
    <property type="entry name" value="HisK_dim/P_sf"/>
</dbReference>
<feature type="active site" evidence="9">
    <location>
        <position position="66"/>
    </location>
</feature>
<feature type="coiled-coil region" evidence="11">
    <location>
        <begin position="662"/>
        <end position="742"/>
    </location>
</feature>
<dbReference type="InterPro" id="IPR011006">
    <property type="entry name" value="CheY-like_superfamily"/>
</dbReference>
<dbReference type="Gene3D" id="3.40.50.2300">
    <property type="match status" value="2"/>
</dbReference>
<dbReference type="Gene3D" id="3.30.450.20">
    <property type="entry name" value="PAS domain"/>
    <property type="match status" value="1"/>
</dbReference>
<dbReference type="InterPro" id="IPR036388">
    <property type="entry name" value="WH-like_DNA-bd_sf"/>
</dbReference>
<dbReference type="GO" id="GO:0000155">
    <property type="term" value="F:phosphorelay sensor kinase activity"/>
    <property type="evidence" value="ECO:0007669"/>
    <property type="project" value="InterPro"/>
</dbReference>
<dbReference type="Pfam" id="PF02518">
    <property type="entry name" value="HATPase_c"/>
    <property type="match status" value="1"/>
</dbReference>
<dbReference type="SUPFAM" id="SSF53335">
    <property type="entry name" value="S-adenosyl-L-methionine-dependent methyltransferases"/>
    <property type="match status" value="1"/>
</dbReference>
<evidence type="ECO:0000259" key="15">
    <source>
        <dbReference type="PROSITE" id="PS50110"/>
    </source>
</evidence>
<evidence type="ECO:0000259" key="18">
    <source>
        <dbReference type="PROSITE" id="PS50123"/>
    </source>
</evidence>
<dbReference type="SMART" id="SM00448">
    <property type="entry name" value="REC"/>
    <property type="match status" value="2"/>
</dbReference>
<feature type="modified residue" description="4-aspartylphosphate" evidence="10">
    <location>
        <position position="1311"/>
    </location>
</feature>
<evidence type="ECO:0000259" key="13">
    <source>
        <dbReference type="PROSITE" id="PS50043"/>
    </source>
</evidence>
<dbReference type="GO" id="GO:0006355">
    <property type="term" value="P:regulation of DNA-templated transcription"/>
    <property type="evidence" value="ECO:0007669"/>
    <property type="project" value="InterPro"/>
</dbReference>
<feature type="domain" description="Histidine kinase" evidence="14">
    <location>
        <begin position="880"/>
        <end position="1093"/>
    </location>
</feature>
<keyword evidence="6" id="KW-0805">Transcription regulation</keyword>
<dbReference type="OrthoDB" id="5287260at2"/>
<dbReference type="InterPro" id="IPR035965">
    <property type="entry name" value="PAS-like_dom_sf"/>
</dbReference>
<dbReference type="GO" id="GO:0000156">
    <property type="term" value="F:phosphorelay response regulator activity"/>
    <property type="evidence" value="ECO:0007669"/>
    <property type="project" value="InterPro"/>
</dbReference>
<dbReference type="SMART" id="SM00387">
    <property type="entry name" value="HATPase_c"/>
    <property type="match status" value="1"/>
</dbReference>
<feature type="domain" description="PAC" evidence="16">
    <location>
        <begin position="811"/>
        <end position="862"/>
    </location>
</feature>
<proteinExistence type="predicted"/>
<protein>
    <recommendedName>
        <fullName evidence="2">histidine kinase</fullName>
        <ecNumber evidence="2">2.7.13.3</ecNumber>
    </recommendedName>
</protein>
<feature type="region of interest" description="Disordered" evidence="12">
    <location>
        <begin position="1"/>
        <end position="20"/>
    </location>
</feature>
<organism evidence="19 20">
    <name type="scientific">Hyphococcus luteus</name>
    <dbReference type="NCBI Taxonomy" id="2058213"/>
    <lineage>
        <taxon>Bacteria</taxon>
        <taxon>Pseudomonadati</taxon>
        <taxon>Pseudomonadota</taxon>
        <taxon>Alphaproteobacteria</taxon>
        <taxon>Parvularculales</taxon>
        <taxon>Parvularculaceae</taxon>
        <taxon>Hyphococcus</taxon>
    </lineage>
</organism>
<dbReference type="GO" id="GO:0006935">
    <property type="term" value="P:chemotaxis"/>
    <property type="evidence" value="ECO:0007669"/>
    <property type="project" value="UniProtKB-UniRule"/>
</dbReference>
<dbReference type="PROSITE" id="PS50122">
    <property type="entry name" value="CHEB"/>
    <property type="match status" value="1"/>
</dbReference>
<dbReference type="Pfam" id="PF00196">
    <property type="entry name" value="GerE"/>
    <property type="match status" value="1"/>
</dbReference>
<dbReference type="Proteomes" id="UP000239504">
    <property type="component" value="Unassembled WGS sequence"/>
</dbReference>
<dbReference type="SMART" id="SM00388">
    <property type="entry name" value="HisKA"/>
    <property type="match status" value="1"/>
</dbReference>
<dbReference type="InterPro" id="IPR016032">
    <property type="entry name" value="Sig_transdc_resp-reg_C-effctor"/>
</dbReference>
<dbReference type="SMART" id="SM00421">
    <property type="entry name" value="HTH_LUXR"/>
    <property type="match status" value="1"/>
</dbReference>
<dbReference type="GO" id="GO:0003677">
    <property type="term" value="F:DNA binding"/>
    <property type="evidence" value="ECO:0007669"/>
    <property type="project" value="UniProtKB-KW"/>
</dbReference>
<dbReference type="GO" id="GO:0008984">
    <property type="term" value="F:protein-glutamate methylesterase activity"/>
    <property type="evidence" value="ECO:0007669"/>
    <property type="project" value="InterPro"/>
</dbReference>
<evidence type="ECO:0000256" key="9">
    <source>
        <dbReference type="PROSITE-ProRule" id="PRU00050"/>
    </source>
</evidence>
<dbReference type="InterPro" id="IPR000673">
    <property type="entry name" value="Sig_transdc_resp-reg_Me-estase"/>
</dbReference>
<evidence type="ECO:0000256" key="8">
    <source>
        <dbReference type="ARBA" id="ARBA00023163"/>
    </source>
</evidence>
<feature type="domain" description="CheR-type methyltransferase" evidence="18">
    <location>
        <begin position="237"/>
        <end position="499"/>
    </location>
</feature>
<keyword evidence="5" id="KW-0902">Two-component regulatory system</keyword>
<dbReference type="SUPFAM" id="SSF55785">
    <property type="entry name" value="PYP-like sensor domain (PAS domain)"/>
    <property type="match status" value="1"/>
</dbReference>
<dbReference type="Gene3D" id="3.40.50.150">
    <property type="entry name" value="Vaccinia Virus protein VP39"/>
    <property type="match status" value="1"/>
</dbReference>
<evidence type="ECO:0000256" key="12">
    <source>
        <dbReference type="SAM" id="MobiDB-lite"/>
    </source>
</evidence>
<feature type="domain" description="Response regulatory" evidence="15">
    <location>
        <begin position="1262"/>
        <end position="1376"/>
    </location>
</feature>
<evidence type="ECO:0000259" key="16">
    <source>
        <dbReference type="PROSITE" id="PS50113"/>
    </source>
</evidence>
<feature type="active site" evidence="9">
    <location>
        <position position="39"/>
    </location>
</feature>
<dbReference type="InterPro" id="IPR001789">
    <property type="entry name" value="Sig_transdc_resp-reg_receiver"/>
</dbReference>
<dbReference type="GO" id="GO:0008757">
    <property type="term" value="F:S-adenosylmethionine-dependent methyltransferase activity"/>
    <property type="evidence" value="ECO:0007669"/>
    <property type="project" value="InterPro"/>
</dbReference>
<dbReference type="InterPro" id="IPR003594">
    <property type="entry name" value="HATPase_dom"/>
</dbReference>
<evidence type="ECO:0000256" key="3">
    <source>
        <dbReference type="ARBA" id="ARBA00022500"/>
    </source>
</evidence>
<name>A0A2S7K3S4_9PROT</name>
<dbReference type="FunFam" id="3.40.50.2300:FF:000018">
    <property type="entry name" value="DNA-binding transcriptional regulator NtrC"/>
    <property type="match status" value="1"/>
</dbReference>
<dbReference type="InterPro" id="IPR000792">
    <property type="entry name" value="Tscrpt_reg_LuxR_C"/>
</dbReference>
<keyword evidence="9" id="KW-0378">Hydrolase</keyword>
<feature type="modified residue" description="4-aspartylphosphate" evidence="10">
    <location>
        <position position="1171"/>
    </location>
</feature>
<dbReference type="Gene3D" id="3.40.50.180">
    <property type="entry name" value="Methylesterase CheB, C-terminal domain"/>
    <property type="match status" value="1"/>
</dbReference>
<dbReference type="CDD" id="cd16434">
    <property type="entry name" value="CheB-CheR_fusion"/>
    <property type="match status" value="1"/>
</dbReference>
<comment type="caution">
    <text evidence="19">The sequence shown here is derived from an EMBL/GenBank/DDBJ whole genome shotgun (WGS) entry which is preliminary data.</text>
</comment>
<keyword evidence="19" id="KW-0808">Transferase</keyword>
<dbReference type="EMBL" id="PJCH01000010">
    <property type="protein sequence ID" value="PQA87152.1"/>
    <property type="molecule type" value="Genomic_DNA"/>
</dbReference>
<evidence type="ECO:0000256" key="6">
    <source>
        <dbReference type="ARBA" id="ARBA00023015"/>
    </source>
</evidence>
<evidence type="ECO:0000256" key="7">
    <source>
        <dbReference type="ARBA" id="ARBA00023125"/>
    </source>
</evidence>
<evidence type="ECO:0000256" key="10">
    <source>
        <dbReference type="PROSITE-ProRule" id="PRU00169"/>
    </source>
</evidence>
<dbReference type="InterPro" id="IPR005467">
    <property type="entry name" value="His_kinase_dom"/>
</dbReference>
<dbReference type="InterPro" id="IPR036890">
    <property type="entry name" value="HATPase_C_sf"/>
</dbReference>
<dbReference type="SMART" id="SM00138">
    <property type="entry name" value="MeTrc"/>
    <property type="match status" value="1"/>
</dbReference>
<evidence type="ECO:0000259" key="14">
    <source>
        <dbReference type="PROSITE" id="PS50109"/>
    </source>
</evidence>
<comment type="catalytic activity">
    <reaction evidence="1">
        <text>ATP + protein L-histidine = ADP + protein N-phospho-L-histidine.</text>
        <dbReference type="EC" id="2.7.13.3"/>
    </reaction>
</comment>
<dbReference type="Pfam" id="PF01739">
    <property type="entry name" value="CheR"/>
    <property type="match status" value="1"/>
</dbReference>
<evidence type="ECO:0000313" key="19">
    <source>
        <dbReference type="EMBL" id="PQA87152.1"/>
    </source>
</evidence>
<evidence type="ECO:0000256" key="1">
    <source>
        <dbReference type="ARBA" id="ARBA00000085"/>
    </source>
</evidence>
<dbReference type="SUPFAM" id="SSF52738">
    <property type="entry name" value="Methylesterase CheB, C-terminal domain"/>
    <property type="match status" value="1"/>
</dbReference>
<dbReference type="SUPFAM" id="SSF46894">
    <property type="entry name" value="C-terminal effector domain of the bipartite response regulators"/>
    <property type="match status" value="1"/>
</dbReference>
<feature type="domain" description="Response regulatory" evidence="15">
    <location>
        <begin position="1120"/>
        <end position="1237"/>
    </location>
</feature>
<feature type="domain" description="HTH luxR-type" evidence="13">
    <location>
        <begin position="1392"/>
        <end position="1457"/>
    </location>
</feature>
<dbReference type="GO" id="GO:0005737">
    <property type="term" value="C:cytoplasm"/>
    <property type="evidence" value="ECO:0007669"/>
    <property type="project" value="InterPro"/>
</dbReference>
<dbReference type="SUPFAM" id="SSF55874">
    <property type="entry name" value="ATPase domain of HSP90 chaperone/DNA topoisomerase II/histidine kinase"/>
    <property type="match status" value="1"/>
</dbReference>
<keyword evidence="20" id="KW-1185">Reference proteome</keyword>
<keyword evidence="8" id="KW-0804">Transcription</keyword>
<gene>
    <name evidence="19" type="ORF">CW354_14025</name>
</gene>
<dbReference type="InterPro" id="IPR022641">
    <property type="entry name" value="CheR_N"/>
</dbReference>
<dbReference type="Gene3D" id="1.10.10.10">
    <property type="entry name" value="Winged helix-like DNA-binding domain superfamily/Winged helix DNA-binding domain"/>
    <property type="match status" value="1"/>
</dbReference>
<dbReference type="PRINTS" id="PR00038">
    <property type="entry name" value="HTHLUXR"/>
</dbReference>
<evidence type="ECO:0000259" key="17">
    <source>
        <dbReference type="PROSITE" id="PS50122"/>
    </source>
</evidence>
<evidence type="ECO:0000256" key="11">
    <source>
        <dbReference type="SAM" id="Coils"/>
    </source>
</evidence>
<dbReference type="PANTHER" id="PTHR24422">
    <property type="entry name" value="CHEMOTAXIS PROTEIN METHYLTRANSFERASE"/>
    <property type="match status" value="1"/>
</dbReference>
<keyword evidence="4 10" id="KW-0597">Phosphoprotein</keyword>
<keyword evidence="7" id="KW-0238">DNA-binding</keyword>
<dbReference type="InterPro" id="IPR029063">
    <property type="entry name" value="SAM-dependent_MTases_sf"/>
</dbReference>
<dbReference type="InterPro" id="IPR050903">
    <property type="entry name" value="Bact_Chemotaxis_MeTrfase"/>
</dbReference>
<dbReference type="PROSITE" id="PS50123">
    <property type="entry name" value="CHER"/>
    <property type="match status" value="1"/>
</dbReference>
<reference evidence="19 20" key="1">
    <citation type="submission" date="2017-12" db="EMBL/GenBank/DDBJ databases">
        <authorList>
            <person name="Hurst M.R.H."/>
        </authorList>
    </citation>
    <scope>NUCLEOTIDE SEQUENCE [LARGE SCALE GENOMIC DNA]</scope>
    <source>
        <strain evidence="19 20">SY-3-19</strain>
    </source>
</reference>
<evidence type="ECO:0000256" key="4">
    <source>
        <dbReference type="ARBA" id="ARBA00022553"/>
    </source>
</evidence>
<keyword evidence="19" id="KW-0418">Kinase</keyword>
<dbReference type="PRINTS" id="PR00996">
    <property type="entry name" value="CHERMTFRASE"/>
</dbReference>
<dbReference type="CDD" id="cd00082">
    <property type="entry name" value="HisKA"/>
    <property type="match status" value="1"/>
</dbReference>
<dbReference type="InterPro" id="IPR000780">
    <property type="entry name" value="CheR_MeTrfase"/>
</dbReference>
<dbReference type="Pfam" id="PF13596">
    <property type="entry name" value="PAS_10"/>
    <property type="match status" value="1"/>
</dbReference>
<dbReference type="PANTHER" id="PTHR24422:SF27">
    <property type="entry name" value="PROTEIN-GLUTAMATE O-METHYLTRANSFERASE"/>
    <property type="match status" value="1"/>
</dbReference>
<dbReference type="SUPFAM" id="SSF47757">
    <property type="entry name" value="Chemotaxis receptor methyltransferase CheR, N-terminal domain"/>
    <property type="match status" value="1"/>
</dbReference>
<feature type="domain" description="CheB-type methylesterase" evidence="17">
    <location>
        <begin position="27"/>
        <end position="209"/>
    </location>
</feature>
<dbReference type="InterPro" id="IPR022642">
    <property type="entry name" value="CheR_C"/>
</dbReference>
<dbReference type="CDD" id="cd06170">
    <property type="entry name" value="LuxR_C_like"/>
    <property type="match status" value="1"/>
</dbReference>
<dbReference type="SUPFAM" id="SSF47384">
    <property type="entry name" value="Homodimeric domain of signal transducing histidine kinase"/>
    <property type="match status" value="1"/>
</dbReference>
<keyword evidence="11" id="KW-0175">Coiled coil</keyword>
<dbReference type="InterPro" id="IPR000700">
    <property type="entry name" value="PAS-assoc_C"/>
</dbReference>
<dbReference type="Pfam" id="PF00512">
    <property type="entry name" value="HisKA"/>
    <property type="match status" value="1"/>
</dbReference>
<dbReference type="PROSITE" id="PS50109">
    <property type="entry name" value="HIS_KIN"/>
    <property type="match status" value="1"/>
</dbReference>
<evidence type="ECO:0000256" key="5">
    <source>
        <dbReference type="ARBA" id="ARBA00023012"/>
    </source>
</evidence>
<dbReference type="Pfam" id="PF00072">
    <property type="entry name" value="Response_reg"/>
    <property type="match status" value="2"/>
</dbReference>
<evidence type="ECO:0000313" key="20">
    <source>
        <dbReference type="Proteomes" id="UP000239504"/>
    </source>
</evidence>
<dbReference type="PROSITE" id="PS50043">
    <property type="entry name" value="HTH_LUXR_2"/>
    <property type="match status" value="1"/>
</dbReference>
<dbReference type="Gene3D" id="1.10.287.130">
    <property type="match status" value="1"/>
</dbReference>
<feature type="active site" evidence="9">
    <location>
        <position position="158"/>
    </location>
</feature>
<sequence length="1457" mass="159793">MTESRSPKSKSARAPSNGREKVAIAPDETNFLVVGIGASAGGLDACNKLLDAIPAKSGMAFIIVQHLDPTHESMMVDLLSRHAAISVQQATDGMPLERGNIYVIPPGADISVEGHALRLSQTPDRHGARLPFDFLLRSMAETLGLRAACVILSGTGADGSLGLKAIRESGGLVIAQKPEEASHDGMPRSAIATGAVDLVLPVSEIPDALDQFERRMTFARKKKNLTPSTQDSEWLPEIIALLRTRTGHDFTLYKSGTLQRRIDRRMALAMIDGDDMACYLEKLRNDQDEIELLAKDLLINVTSFFRGPDVFAYLEKNIVPDLVAGHDVERPLRLWIAGCSTGEESYSLAMLFQEQISAIKRNVRLQVFASDLDADAVARAREGLYPETIEADVSPERLKRFFDKEGRQYRVKPELRAAVVFTEHDVLSDPPFSGIDFVSCRNLLIYLRPEAQAKVISIFRFALRADGVLLLGGAELVGAGEAGFEIVSKPQRLYRRVGHHRPSEFAELMAENVRAPSRIVRTPARAQASAFAEFCERLVMENYAPAAVLINRKQECLFTLGSTDPFMQLAPGLATRDLIASSREFVRAKLRSALQKAWQADAKVVVKGRRASRDKDGMAYRIEASPTVFDGEKLMLVCFVEEPAQEERRGAAPTPGGGATQVAELERELDETRTELESAIRSLEVAEQEHQAINEEALSVNEEYQSTNEELETSKEELQSLNEELTALNSQLQEALELQRTASDDLQNVLYSSDVATIFLDTDLRIRLFTPAAKGMFHIITSDIGRSLSDLNPLAADPSLLSDASQVLQSHEPLGRDINVRDGAWYSRRIMPYRTQGGDVEGVVITFIDITERRRIADALAAANEKAQRATEAKSRFLAAASHDLRQPLQTLVFLHGLLAKSVEGKRKQDLVVRMGDTVDAMSGMLNALLDLNQIEANALQVETRGFSINNLLVRLRDQFTYQAQSQGIDLRFVESSLVVESDPRLLEQMVRNLLSNAIKYTTQGKVLVGCRRKQGRLRIEVWDTGAGIPEDQLPAVFEEYHQLDNVERERSRGFGLGLSIVQRLGDLLGHQVDVRSQAGKGSVFSIGVGIAHNAPPFSHEIETRGPVTPSIKPAHQAEAVLVVEDNHEVRELLQIALTEEGYPVAAAEDGAGAMELVSSGKIKPDIIVADFSLPNGMNGAEVAESVREILHSDVPVIILTGDISIEIFRSLALPNCARLNKPVNLNELTQAMRQLLTRPPKAAEKTLEPSAAGHAVAKETTIFVIDDDSHIRDEVADALGGHIWGVKTYSTCEAFLAEYHPGSQSCLLVDCRLPGMDGFQLLRVMRDRKLHLPVIMITGYGDVPTAVRAMKAGAIDFIEKPIAVEGLVAAVERALEASQDINAADARQENAEKRIASLTPRQRQVMDLVLAGQPSKNIAADLGISQRTVENHRAAVMKSTGARSLPELARLVVTAA</sequence>
<keyword evidence="3 9" id="KW-0145">Chemotaxis</keyword>
<evidence type="ECO:0000256" key="2">
    <source>
        <dbReference type="ARBA" id="ARBA00012438"/>
    </source>
</evidence>
<dbReference type="EC" id="2.7.13.3" evidence="2"/>
<dbReference type="FunFam" id="3.30.565.10:FF:000049">
    <property type="entry name" value="Two-component sensor histidine kinase"/>
    <property type="match status" value="1"/>
</dbReference>
<dbReference type="PROSITE" id="PS50110">
    <property type="entry name" value="RESPONSE_REGULATORY"/>
    <property type="match status" value="2"/>
</dbReference>
<dbReference type="InterPro" id="IPR003661">
    <property type="entry name" value="HisK_dim/P_dom"/>
</dbReference>
<dbReference type="Gene3D" id="3.30.565.10">
    <property type="entry name" value="Histidine kinase-like ATPase, C-terminal domain"/>
    <property type="match status" value="1"/>
</dbReference>
<dbReference type="RefSeq" id="WP_104830710.1">
    <property type="nucleotide sequence ID" value="NZ_PJCH01000010.1"/>
</dbReference>
<dbReference type="Pfam" id="PF03705">
    <property type="entry name" value="CheR_N"/>
    <property type="match status" value="1"/>
</dbReference>
<dbReference type="InterPro" id="IPR035909">
    <property type="entry name" value="CheB_C"/>
</dbReference>
<accession>A0A2S7K3S4</accession>
<dbReference type="Pfam" id="PF01339">
    <property type="entry name" value="CheB_methylest"/>
    <property type="match status" value="1"/>
</dbReference>